<sequence length="482" mass="54062">MGSNRREFLRNSLMGAGLIATGFTSQAASFRNEVVSKQKGQNSAQRFNMSGYAAPKLDKVRIGFVGLGMRGPGAVERMSYIDGVEIVALCDQYPDRVEAMQKLLEKQGLPQAKSYSGSKDAWKAMCENPDIDLIYITTPWSWHTPMAVYAMEHGKHAATEVPAAVTIDECWQLVETSERTKKHCMMLENCCYDFFELLTLNMARQGYFGEIIHGEGAYIHNLLGLNFDKKGYAEMWRLKENQHRNGNLYPTHGLGPICQVMNINRGDQMEYLTSMSSADFQMAAHAKELAASDNFFNEFTTDHYRGNMNTTTVRTANGRTIMIQHDVTSPRVYSRLHLVSGTKGMASKYPDARIATSHEWLKEDEMKKLEEQYTPEIVKRIGEMAKKVGGHGGMDFMMDWRLIDCLRNGLPLDQNVYDAALWSAIAPLSEKSVANRSNSVDIPDFTNGAWKTNAPVELTLKGGGTTGVREKKENDSKQLNVK</sequence>
<comment type="similarity">
    <text evidence="2">Belongs to the Gfo/Idh/MocA family. Glycosyl hydrolase 109 subfamily.</text>
</comment>
<evidence type="ECO:0000256" key="1">
    <source>
        <dbReference type="ARBA" id="ARBA00001911"/>
    </source>
</evidence>
<protein>
    <submittedName>
        <fullName evidence="8">Oxidoreductase, Gfo/Idh/MocA family</fullName>
    </submittedName>
</protein>
<dbReference type="SUPFAM" id="SSF51735">
    <property type="entry name" value="NAD(P)-binding Rossmann-fold domains"/>
    <property type="match status" value="1"/>
</dbReference>
<evidence type="ECO:0000313" key="9">
    <source>
        <dbReference type="Proteomes" id="UP001193389"/>
    </source>
</evidence>
<dbReference type="Proteomes" id="UP001193389">
    <property type="component" value="Chromosome"/>
</dbReference>
<evidence type="ECO:0000259" key="7">
    <source>
        <dbReference type="PROSITE" id="PS50206"/>
    </source>
</evidence>
<reference evidence="8" key="1">
    <citation type="journal article" date="2020" name="Int. J. Syst. Evol. Microbiol.">
        <title>Aquipluma nitroreducens gen. nov. sp. nov., a novel facultatively anaerobic bacterium isolated from a freshwater lake.</title>
        <authorList>
            <person name="Watanabe M."/>
            <person name="Kojima H."/>
            <person name="Fukui M."/>
        </authorList>
    </citation>
    <scope>NUCLEOTIDE SEQUENCE</scope>
    <source>
        <strain evidence="8">MeG22</strain>
    </source>
</reference>
<evidence type="ECO:0000256" key="5">
    <source>
        <dbReference type="ARBA" id="ARBA00023295"/>
    </source>
</evidence>
<dbReference type="PANTHER" id="PTHR43818:SF1">
    <property type="entry name" value="GLYCOSYL HYDROLASE FAMILY 109 PROTEIN"/>
    <property type="match status" value="1"/>
</dbReference>
<dbReference type="InterPro" id="IPR049303">
    <property type="entry name" value="Glyco_hydro_109_C"/>
</dbReference>
<dbReference type="Gene3D" id="3.30.360.10">
    <property type="entry name" value="Dihydrodipicolinate Reductase, domain 2"/>
    <property type="match status" value="1"/>
</dbReference>
<organism evidence="8 9">
    <name type="scientific">Aquipluma nitroreducens</name>
    <dbReference type="NCBI Taxonomy" id="2010828"/>
    <lineage>
        <taxon>Bacteria</taxon>
        <taxon>Pseudomonadati</taxon>
        <taxon>Bacteroidota</taxon>
        <taxon>Bacteroidia</taxon>
        <taxon>Marinilabiliales</taxon>
        <taxon>Prolixibacteraceae</taxon>
        <taxon>Aquipluma</taxon>
    </lineage>
</organism>
<accession>A0A5K7SB57</accession>
<gene>
    <name evidence="8" type="ORF">AQPE_2860</name>
</gene>
<dbReference type="PANTHER" id="PTHR43818">
    <property type="entry name" value="BCDNA.GH03377"/>
    <property type="match status" value="1"/>
</dbReference>
<dbReference type="RefSeq" id="WP_318347009.1">
    <property type="nucleotide sequence ID" value="NZ_AP018694.1"/>
</dbReference>
<dbReference type="AlphaFoldDB" id="A0A5K7SB57"/>
<evidence type="ECO:0000256" key="4">
    <source>
        <dbReference type="ARBA" id="ARBA00023027"/>
    </source>
</evidence>
<dbReference type="InterPro" id="IPR000683">
    <property type="entry name" value="Gfo/Idh/MocA-like_OxRdtase_N"/>
</dbReference>
<evidence type="ECO:0000313" key="8">
    <source>
        <dbReference type="EMBL" id="BBE18696.1"/>
    </source>
</evidence>
<evidence type="ECO:0000256" key="3">
    <source>
        <dbReference type="ARBA" id="ARBA00022801"/>
    </source>
</evidence>
<dbReference type="InterPro" id="IPR006311">
    <property type="entry name" value="TAT_signal"/>
</dbReference>
<dbReference type="InterPro" id="IPR001763">
    <property type="entry name" value="Rhodanese-like_dom"/>
</dbReference>
<dbReference type="Gene3D" id="3.40.50.720">
    <property type="entry name" value="NAD(P)-binding Rossmann-like Domain"/>
    <property type="match status" value="1"/>
</dbReference>
<dbReference type="KEGG" id="anf:AQPE_2860"/>
<keyword evidence="4" id="KW-0520">NAD</keyword>
<dbReference type="InterPro" id="IPR036291">
    <property type="entry name" value="NAD(P)-bd_dom_sf"/>
</dbReference>
<dbReference type="EMBL" id="AP018694">
    <property type="protein sequence ID" value="BBE18696.1"/>
    <property type="molecule type" value="Genomic_DNA"/>
</dbReference>
<evidence type="ECO:0000256" key="6">
    <source>
        <dbReference type="SAM" id="MobiDB-lite"/>
    </source>
</evidence>
<keyword evidence="3" id="KW-0378">Hydrolase</keyword>
<dbReference type="GO" id="GO:0016798">
    <property type="term" value="F:hydrolase activity, acting on glycosyl bonds"/>
    <property type="evidence" value="ECO:0007669"/>
    <property type="project" value="UniProtKB-KW"/>
</dbReference>
<dbReference type="InterPro" id="IPR050463">
    <property type="entry name" value="Gfo/Idh/MocA_oxidrdct_glycsds"/>
</dbReference>
<comment type="cofactor">
    <cofactor evidence="1">
        <name>NAD(+)</name>
        <dbReference type="ChEBI" id="CHEBI:57540"/>
    </cofactor>
</comment>
<dbReference type="PROSITE" id="PS51318">
    <property type="entry name" value="TAT"/>
    <property type="match status" value="1"/>
</dbReference>
<dbReference type="Pfam" id="PF21252">
    <property type="entry name" value="Glyco_hydro_109_C"/>
    <property type="match status" value="1"/>
</dbReference>
<feature type="domain" description="Rhodanese" evidence="7">
    <location>
        <begin position="83"/>
        <end position="131"/>
    </location>
</feature>
<evidence type="ECO:0000256" key="2">
    <source>
        <dbReference type="ARBA" id="ARBA00009329"/>
    </source>
</evidence>
<dbReference type="PROSITE" id="PS50206">
    <property type="entry name" value="RHODANESE_3"/>
    <property type="match status" value="1"/>
</dbReference>
<name>A0A5K7SB57_9BACT</name>
<keyword evidence="9" id="KW-1185">Reference proteome</keyword>
<feature type="region of interest" description="Disordered" evidence="6">
    <location>
        <begin position="461"/>
        <end position="482"/>
    </location>
</feature>
<dbReference type="Pfam" id="PF01408">
    <property type="entry name" value="GFO_IDH_MocA"/>
    <property type="match status" value="1"/>
</dbReference>
<dbReference type="GO" id="GO:0000166">
    <property type="term" value="F:nucleotide binding"/>
    <property type="evidence" value="ECO:0007669"/>
    <property type="project" value="InterPro"/>
</dbReference>
<proteinExistence type="inferred from homology"/>
<keyword evidence="5" id="KW-0326">Glycosidase</keyword>